<evidence type="ECO:0000256" key="1">
    <source>
        <dbReference type="SAM" id="MobiDB-lite"/>
    </source>
</evidence>
<evidence type="ECO:0000259" key="3">
    <source>
        <dbReference type="Pfam" id="PF01471"/>
    </source>
</evidence>
<dbReference type="PANTHER" id="PTHR30469:SF15">
    <property type="entry name" value="HLYD FAMILY OF SECRETION PROTEINS"/>
    <property type="match status" value="1"/>
</dbReference>
<dbReference type="OrthoDB" id="3268648at2"/>
<dbReference type="Pfam" id="PF01471">
    <property type="entry name" value="PG_binding_1"/>
    <property type="match status" value="1"/>
</dbReference>
<comment type="caution">
    <text evidence="4">The sequence shown here is derived from an EMBL/GenBank/DDBJ whole genome shotgun (WGS) entry which is preliminary data.</text>
</comment>
<dbReference type="InterPro" id="IPR002477">
    <property type="entry name" value="Peptidoglycan-bd-like"/>
</dbReference>
<feature type="chain" id="PRO_5038883454" evidence="2">
    <location>
        <begin position="23"/>
        <end position="370"/>
    </location>
</feature>
<organism evidence="4 5">
    <name type="scientific">Amycolatopsis rhizosphaerae</name>
    <dbReference type="NCBI Taxonomy" id="2053003"/>
    <lineage>
        <taxon>Bacteria</taxon>
        <taxon>Bacillati</taxon>
        <taxon>Actinomycetota</taxon>
        <taxon>Actinomycetes</taxon>
        <taxon>Pseudonocardiales</taxon>
        <taxon>Pseudonocardiaceae</taxon>
        <taxon>Amycolatopsis</taxon>
    </lineage>
</organism>
<dbReference type="EMBL" id="VJWX01000048">
    <property type="protein sequence ID" value="TVT56826.1"/>
    <property type="molecule type" value="Genomic_DNA"/>
</dbReference>
<dbReference type="Proteomes" id="UP000320011">
    <property type="component" value="Unassembled WGS sequence"/>
</dbReference>
<dbReference type="AlphaFoldDB" id="A0A558D794"/>
<dbReference type="RefSeq" id="WP_144586656.1">
    <property type="nucleotide sequence ID" value="NZ_VJWX01000048.1"/>
</dbReference>
<evidence type="ECO:0000256" key="2">
    <source>
        <dbReference type="SAM" id="SignalP"/>
    </source>
</evidence>
<feature type="signal peptide" evidence="2">
    <location>
        <begin position="1"/>
        <end position="22"/>
    </location>
</feature>
<dbReference type="Gene3D" id="2.40.420.20">
    <property type="match status" value="1"/>
</dbReference>
<protein>
    <submittedName>
        <fullName evidence="4">Peptidoglycan-binding protein</fullName>
    </submittedName>
</protein>
<dbReference type="InterPro" id="IPR036365">
    <property type="entry name" value="PGBD-like_sf"/>
</dbReference>
<feature type="domain" description="Peptidoglycan binding-like" evidence="3">
    <location>
        <begin position="125"/>
        <end position="173"/>
    </location>
</feature>
<dbReference type="Gene3D" id="1.10.101.10">
    <property type="entry name" value="PGBD-like superfamily/PGBD"/>
    <property type="match status" value="1"/>
</dbReference>
<evidence type="ECO:0000313" key="4">
    <source>
        <dbReference type="EMBL" id="TVT56826.1"/>
    </source>
</evidence>
<keyword evidence="2" id="KW-0732">Signal</keyword>
<reference evidence="4 5" key="2">
    <citation type="submission" date="2019-08" db="EMBL/GenBank/DDBJ databases">
        <title>Amycolatopsis acidicola sp. nov., isolated from peat swamp forest soil.</title>
        <authorList>
            <person name="Srisuk N."/>
        </authorList>
    </citation>
    <scope>NUCLEOTIDE SEQUENCE [LARGE SCALE GENOMIC DNA]</scope>
    <source>
        <strain evidence="4 5">TBRC 6029</strain>
    </source>
</reference>
<feature type="compositionally biased region" description="Gly residues" evidence="1">
    <location>
        <begin position="255"/>
        <end position="271"/>
    </location>
</feature>
<keyword evidence="5" id="KW-1185">Reference proteome</keyword>
<name>A0A558D794_9PSEU</name>
<dbReference type="PANTHER" id="PTHR30469">
    <property type="entry name" value="MULTIDRUG RESISTANCE PROTEIN MDTA"/>
    <property type="match status" value="1"/>
</dbReference>
<dbReference type="InterPro" id="IPR036366">
    <property type="entry name" value="PGBDSf"/>
</dbReference>
<proteinExistence type="predicted"/>
<reference evidence="4 5" key="1">
    <citation type="submission" date="2019-07" db="EMBL/GenBank/DDBJ databases">
        <authorList>
            <person name="Duangmal K."/>
            <person name="Teo W.F.A."/>
        </authorList>
    </citation>
    <scope>NUCLEOTIDE SEQUENCE [LARGE SCALE GENOMIC DNA]</scope>
    <source>
        <strain evidence="4 5">TBRC 6029</strain>
    </source>
</reference>
<dbReference type="GO" id="GO:0015562">
    <property type="term" value="F:efflux transmembrane transporter activity"/>
    <property type="evidence" value="ECO:0007669"/>
    <property type="project" value="TreeGrafter"/>
</dbReference>
<sequence length="370" mass="37364">MTRRRKRALLVAATAAVLLAGAAVTVTALGAGGGKDAGGARTALPPGTAKVTRQTLVDTQTESGELSHGDTVTLNNRLNGTITALPLAGSTVTRGKTAYKVDDLPVVLLYGTLPSYRALSVGTEGSDVKEFEENLRALGYTGFTVDDEYSDSTAAAVKSWQKSLGLPQTGTVDLGRVVYAAGPVRVDTLKTEVGDAAQPSGALFTYTGTTPVVTVEVSTAQQRLAVKDAAVTVKRPDGRTCPARITGTETVVGTSGSGSGSGGSGGGGQGGDSSSTSTKIRITVTPDDPKALDGLDAASIDVDFTASQRENVLTVPVTALLALAEGGYGVQVVEGGTTRMIAVRTGLFGGGRVEVSGADLAEGMTVGTPS</sequence>
<evidence type="ECO:0000313" key="5">
    <source>
        <dbReference type="Proteomes" id="UP000320011"/>
    </source>
</evidence>
<gene>
    <name evidence="4" type="ORF">FNH05_07825</name>
</gene>
<dbReference type="SUPFAM" id="SSF47090">
    <property type="entry name" value="PGBD-like"/>
    <property type="match status" value="1"/>
</dbReference>
<feature type="region of interest" description="Disordered" evidence="1">
    <location>
        <begin position="240"/>
        <end position="279"/>
    </location>
</feature>
<accession>A0A558D794</accession>
<dbReference type="GO" id="GO:1990281">
    <property type="term" value="C:efflux pump complex"/>
    <property type="evidence" value="ECO:0007669"/>
    <property type="project" value="TreeGrafter"/>
</dbReference>